<dbReference type="KEGG" id="xpo:XPG1_0349"/>
<evidence type="ECO:0000259" key="1">
    <source>
        <dbReference type="Pfam" id="PF10547"/>
    </source>
</evidence>
<dbReference type="InterPro" id="IPR018875">
    <property type="entry name" value="Antirepressor_Ant_N"/>
</dbReference>
<protein>
    <recommendedName>
        <fullName evidence="1">Antirepressor protein ant N-terminal domain-containing protein</fullName>
    </recommendedName>
</protein>
<accession>A0A068QYX7</accession>
<dbReference type="PRINTS" id="PR01994">
    <property type="entry name" value="ANTIREPRESSR"/>
</dbReference>
<organism evidence="2 3">
    <name type="scientific">Xenorhabdus poinarii G6</name>
    <dbReference type="NCBI Taxonomy" id="1354304"/>
    <lineage>
        <taxon>Bacteria</taxon>
        <taxon>Pseudomonadati</taxon>
        <taxon>Pseudomonadota</taxon>
        <taxon>Gammaproteobacteria</taxon>
        <taxon>Enterobacterales</taxon>
        <taxon>Morganellaceae</taxon>
        <taxon>Xenorhabdus</taxon>
    </lineage>
</organism>
<evidence type="ECO:0000313" key="2">
    <source>
        <dbReference type="EMBL" id="CDG20004.1"/>
    </source>
</evidence>
<dbReference type="Pfam" id="PF10547">
    <property type="entry name" value="P22_AR_N"/>
    <property type="match status" value="1"/>
</dbReference>
<dbReference type="STRING" id="1354304.XPG1_0349"/>
<dbReference type="EMBL" id="FO704551">
    <property type="protein sequence ID" value="CDG20004.1"/>
    <property type="molecule type" value="Genomic_DNA"/>
</dbReference>
<evidence type="ECO:0000313" key="3">
    <source>
        <dbReference type="Proteomes" id="UP000032735"/>
    </source>
</evidence>
<dbReference type="HOGENOM" id="CLU_1383713_0_0_6"/>
<name>A0A068QYX7_9GAMM</name>
<reference evidence="2 3" key="1">
    <citation type="submission" date="2013-07" db="EMBL/GenBank/DDBJ databases">
        <authorList>
            <person name="Genoscope - CEA"/>
        </authorList>
    </citation>
    <scope>NUCLEOTIDE SEQUENCE [LARGE SCALE GENOMIC DNA]</scope>
    <source>
        <strain evidence="2 3">G6</strain>
    </source>
</reference>
<dbReference type="AlphaFoldDB" id="A0A068QYX7"/>
<sequence length="197" mass="22708">MNCPVLIRNIDVIIVAVKKVSPTISVPLCGADLYIVDYHGQPYVPIKPIAEGMGLNWASQFTKLKTRFQQVEKISIPTKHGLRTMSCLALDELADWLDMINPRKVKAAIRNNVVWYQEECHGVLSTYWIANEEKRKAPVRPQPCYRFLVKMEVHDRYLNKTDIFTGRTETPENIITGVARQYGYYIENMISLPMHRV</sequence>
<feature type="domain" description="Antirepressor protein ant N-terminal" evidence="1">
    <location>
        <begin position="25"/>
        <end position="130"/>
    </location>
</feature>
<keyword evidence="3" id="KW-1185">Reference proteome</keyword>
<proteinExistence type="predicted"/>
<dbReference type="Proteomes" id="UP000032735">
    <property type="component" value="Chromosome"/>
</dbReference>
<gene>
    <name evidence="2" type="ORF">XPG1_0349</name>
</gene>